<dbReference type="PANTHER" id="PTHR37984:SF5">
    <property type="entry name" value="PROTEIN NYNRIN-LIKE"/>
    <property type="match status" value="1"/>
</dbReference>
<dbReference type="InterPro" id="IPR023780">
    <property type="entry name" value="Chromo_domain"/>
</dbReference>
<dbReference type="InterPro" id="IPR056924">
    <property type="entry name" value="SH3_Tf2-1"/>
</dbReference>
<dbReference type="InterPro" id="IPR012337">
    <property type="entry name" value="RNaseH-like_sf"/>
</dbReference>
<evidence type="ECO:0000256" key="7">
    <source>
        <dbReference type="ARBA" id="ARBA00022759"/>
    </source>
</evidence>
<evidence type="ECO:0000256" key="2">
    <source>
        <dbReference type="ARBA" id="ARBA00022679"/>
    </source>
</evidence>
<dbReference type="Gene3D" id="2.40.50.40">
    <property type="match status" value="1"/>
</dbReference>
<dbReference type="InterPro" id="IPR043128">
    <property type="entry name" value="Rev_trsase/Diguanyl_cyclase"/>
</dbReference>
<dbReference type="GO" id="GO:0015074">
    <property type="term" value="P:DNA integration"/>
    <property type="evidence" value="ECO:0007669"/>
    <property type="project" value="UniProtKB-KW"/>
</dbReference>
<dbReference type="GO" id="GO:0006508">
    <property type="term" value="P:proteolysis"/>
    <property type="evidence" value="ECO:0007669"/>
    <property type="project" value="UniProtKB-KW"/>
</dbReference>
<dbReference type="FunFam" id="3.10.10.10:FF:000007">
    <property type="entry name" value="Retrovirus-related Pol polyprotein from transposon 17.6-like Protein"/>
    <property type="match status" value="1"/>
</dbReference>
<keyword evidence="15" id="KW-0511">Multifunctional enzyme</keyword>
<comment type="caution">
    <text evidence="19">The sequence shown here is derived from an EMBL/GenBank/DDBJ whole genome shotgun (WGS) entry which is preliminary data.</text>
</comment>
<dbReference type="GO" id="GO:0046872">
    <property type="term" value="F:metal ion binding"/>
    <property type="evidence" value="ECO:0007669"/>
    <property type="project" value="UniProtKB-KW"/>
</dbReference>
<reference evidence="19" key="2">
    <citation type="submission" date="2023-06" db="EMBL/GenBank/DDBJ databases">
        <authorList>
            <person name="Swenson N.G."/>
            <person name="Wegrzyn J.L."/>
            <person name="Mcevoy S.L."/>
        </authorList>
    </citation>
    <scope>NUCLEOTIDE SEQUENCE</scope>
    <source>
        <strain evidence="19">NS2018</strain>
        <tissue evidence="19">Leaf</tissue>
    </source>
</reference>
<keyword evidence="9" id="KW-0460">Magnesium</keyword>
<dbReference type="PROSITE" id="PS50878">
    <property type="entry name" value="RT_POL"/>
    <property type="match status" value="1"/>
</dbReference>
<evidence type="ECO:0000256" key="13">
    <source>
        <dbReference type="ARBA" id="ARBA00023125"/>
    </source>
</evidence>
<sequence>MNLEGQGFLLQLVTGEPQETSSDIPRDLSQLLTEFSHIFSDPTDLPPRRTCDHQISLQHNSHPVSVRPYRYPHYQKSEMERMVKEFLNSGVIRPSNSPFSSPVLLVKKSDGSWRFCVDYRALNNITVKDRYPIPIIDELLDELHGAKFFSKLDLRAGYHQIRVHEDDIHKTAFRTHEGHYEFVVMPFGLTNAPATFQNIMNELFRPHLRKFVLVFFDDILIYSATWTDHLIHLRTVLSILLTNQLFAKKSKCRFGVTQVDYLGHLISENGVQVDPAKTKAVNDWPRPTNTKGVRGFLGLAGYYRKFIRGFGGIAAPLNRLLSKNGFHWTTEASVAFEQLKRALVSPPVLRLPDFTQQFIVESDACGVGIGAILIQQDRPVAFYSEALKGSALALSTYDKEMLAIVKAIRKWRPYLLGRPFIVRTDQRSLKYLMEQRITTPTQIRWLPKILGYDYVIQYKRGRENQGADALSRMAEIECSAISLPVPEWWTTLQQEVKHDPFYVKFVEASSNGVESKYTLRDGVWLKRGRICLSPISPLIPTILTEHHSTSVGGHFGYHRTLNRIKDTFSWPNMRATIKEFIKGCDTCQRCKHDSLSPAGLLQPLPIPSTIWTEISMDFVEGLPVSQGYTVILVIVDRLSKYSHFVPLRHPYTAVTVAKAFIENVVRLHGMPISIVSDRDKVFVSLFWQTLFKLQGTVLKMSSSYHPQTDGQTEVVNRTLEQYLRCFTSDQPKKWVDWLPWAEFSYNTSVHSVTKVSPFEAVYGIPPPTMLSYVPGTTKVQAVDEFLRTRTEILRDLKHHLSIARDRMKTMADQRRREVSFEVGDYVYLKLQPYRQKTVAFRSSLKLSPRFFGPFRVLARIGPVAYKLELPTGSQIHNVFHVGLLKKLVGPIPDVSPVLPPVSDTPALLPQPEFILDRRIIRKGKYRPKTEILVKWVGAPREDATWENQWRFLRTYPEFILEDKDSPSGVE</sequence>
<dbReference type="FunFam" id="3.30.420.10:FF:000032">
    <property type="entry name" value="Retrovirus-related Pol polyprotein from transposon 297-like Protein"/>
    <property type="match status" value="1"/>
</dbReference>
<dbReference type="AlphaFoldDB" id="A0AA39TE14"/>
<evidence type="ECO:0000256" key="15">
    <source>
        <dbReference type="ARBA" id="ARBA00023268"/>
    </source>
</evidence>
<dbReference type="Pfam" id="PF00385">
    <property type="entry name" value="Chromo"/>
    <property type="match status" value="1"/>
</dbReference>
<keyword evidence="1" id="KW-0645">Protease</keyword>
<dbReference type="PROSITE" id="PS50994">
    <property type="entry name" value="INTEGRASE"/>
    <property type="match status" value="1"/>
</dbReference>
<dbReference type="Proteomes" id="UP001168877">
    <property type="component" value="Unassembled WGS sequence"/>
</dbReference>
<gene>
    <name evidence="19" type="ORF">LWI29_028621</name>
</gene>
<dbReference type="InterPro" id="IPR043502">
    <property type="entry name" value="DNA/RNA_pol_sf"/>
</dbReference>
<dbReference type="Gene3D" id="3.30.420.10">
    <property type="entry name" value="Ribonuclease H-like superfamily/Ribonuclease H"/>
    <property type="match status" value="1"/>
</dbReference>
<evidence type="ECO:0000313" key="19">
    <source>
        <dbReference type="EMBL" id="KAK0608302.1"/>
    </source>
</evidence>
<keyword evidence="11" id="KW-0695">RNA-directed DNA polymerase</keyword>
<dbReference type="Pfam" id="PF17919">
    <property type="entry name" value="RT_RNaseH_2"/>
    <property type="match status" value="1"/>
</dbReference>
<dbReference type="InterPro" id="IPR050951">
    <property type="entry name" value="Retrovirus_Pol_polyprotein"/>
</dbReference>
<keyword evidence="10" id="KW-0229">DNA integration</keyword>
<proteinExistence type="predicted"/>
<dbReference type="PANTHER" id="PTHR37984">
    <property type="entry name" value="PROTEIN CBG26694"/>
    <property type="match status" value="1"/>
</dbReference>
<dbReference type="Gene3D" id="3.30.70.270">
    <property type="match status" value="2"/>
</dbReference>
<evidence type="ECO:0000256" key="1">
    <source>
        <dbReference type="ARBA" id="ARBA00022670"/>
    </source>
</evidence>
<dbReference type="GO" id="GO:0004190">
    <property type="term" value="F:aspartic-type endopeptidase activity"/>
    <property type="evidence" value="ECO:0007669"/>
    <property type="project" value="UniProtKB-KW"/>
</dbReference>
<dbReference type="CDD" id="cd01647">
    <property type="entry name" value="RT_LTR"/>
    <property type="match status" value="1"/>
</dbReference>
<keyword evidence="7" id="KW-0255">Endonuclease</keyword>
<dbReference type="Gene3D" id="3.10.10.10">
    <property type="entry name" value="HIV Type 1 Reverse Transcriptase, subunit A, domain 1"/>
    <property type="match status" value="1"/>
</dbReference>
<evidence type="ECO:0000259" key="18">
    <source>
        <dbReference type="PROSITE" id="PS50994"/>
    </source>
</evidence>
<protein>
    <submittedName>
        <fullName evidence="19">Uncharacterized protein</fullName>
    </submittedName>
</protein>
<evidence type="ECO:0000259" key="16">
    <source>
        <dbReference type="PROSITE" id="PS50013"/>
    </source>
</evidence>
<dbReference type="SUPFAM" id="SSF53098">
    <property type="entry name" value="Ribonuclease H-like"/>
    <property type="match status" value="1"/>
</dbReference>
<dbReference type="GO" id="GO:0006310">
    <property type="term" value="P:DNA recombination"/>
    <property type="evidence" value="ECO:0007669"/>
    <property type="project" value="UniProtKB-KW"/>
</dbReference>
<keyword evidence="6" id="KW-0064">Aspartyl protease</keyword>
<dbReference type="Gene3D" id="3.10.20.370">
    <property type="match status" value="1"/>
</dbReference>
<dbReference type="InterPro" id="IPR041577">
    <property type="entry name" value="RT_RNaseH_2"/>
</dbReference>
<keyword evidence="5" id="KW-0479">Metal-binding</keyword>
<evidence type="ECO:0000256" key="3">
    <source>
        <dbReference type="ARBA" id="ARBA00022695"/>
    </source>
</evidence>
<dbReference type="InterPro" id="IPR041588">
    <property type="entry name" value="Integrase_H2C2"/>
</dbReference>
<dbReference type="Pfam" id="PF00078">
    <property type="entry name" value="RVT_1"/>
    <property type="match status" value="1"/>
</dbReference>
<evidence type="ECO:0000256" key="8">
    <source>
        <dbReference type="ARBA" id="ARBA00022801"/>
    </source>
</evidence>
<dbReference type="Pfam" id="PF24626">
    <property type="entry name" value="SH3_Tf2-1"/>
    <property type="match status" value="1"/>
</dbReference>
<feature type="domain" description="Chromo" evidence="16">
    <location>
        <begin position="909"/>
        <end position="946"/>
    </location>
</feature>
<evidence type="ECO:0000256" key="6">
    <source>
        <dbReference type="ARBA" id="ARBA00022750"/>
    </source>
</evidence>
<name>A0AA39TE14_ACESA</name>
<keyword evidence="14" id="KW-0233">DNA recombination</keyword>
<keyword evidence="12" id="KW-0239">DNA-directed DNA polymerase</keyword>
<keyword evidence="20" id="KW-1185">Reference proteome</keyword>
<dbReference type="EMBL" id="JAUESC010000001">
    <property type="protein sequence ID" value="KAK0608302.1"/>
    <property type="molecule type" value="Genomic_DNA"/>
</dbReference>
<dbReference type="SUPFAM" id="SSF56672">
    <property type="entry name" value="DNA/RNA polymerases"/>
    <property type="match status" value="1"/>
</dbReference>
<dbReference type="SUPFAM" id="SSF54160">
    <property type="entry name" value="Chromo domain-like"/>
    <property type="match status" value="1"/>
</dbReference>
<evidence type="ECO:0000256" key="12">
    <source>
        <dbReference type="ARBA" id="ARBA00022932"/>
    </source>
</evidence>
<dbReference type="InterPro" id="IPR000953">
    <property type="entry name" value="Chromo/chromo_shadow_dom"/>
</dbReference>
<feature type="domain" description="Integrase catalytic" evidence="18">
    <location>
        <begin position="601"/>
        <end position="765"/>
    </location>
</feature>
<reference evidence="19" key="1">
    <citation type="journal article" date="2022" name="Plant J.">
        <title>Strategies of tolerance reflected in two North American maple genomes.</title>
        <authorList>
            <person name="McEvoy S.L."/>
            <person name="Sezen U.U."/>
            <person name="Trouern-Trend A."/>
            <person name="McMahon S.M."/>
            <person name="Schaberg P.G."/>
            <person name="Yang J."/>
            <person name="Wegrzyn J.L."/>
            <person name="Swenson N.G."/>
        </authorList>
    </citation>
    <scope>NUCLEOTIDE SEQUENCE</scope>
    <source>
        <strain evidence="19">NS2018</strain>
    </source>
</reference>
<evidence type="ECO:0000313" key="20">
    <source>
        <dbReference type="Proteomes" id="UP001168877"/>
    </source>
</evidence>
<accession>A0AA39TE14</accession>
<keyword evidence="3" id="KW-0548">Nucleotidyltransferase</keyword>
<evidence type="ECO:0000256" key="4">
    <source>
        <dbReference type="ARBA" id="ARBA00022722"/>
    </source>
</evidence>
<keyword evidence="13" id="KW-0238">DNA-binding</keyword>
<dbReference type="InterPro" id="IPR001584">
    <property type="entry name" value="Integrase_cat-core"/>
</dbReference>
<evidence type="ECO:0000256" key="11">
    <source>
        <dbReference type="ARBA" id="ARBA00022918"/>
    </source>
</evidence>
<evidence type="ECO:0000259" key="17">
    <source>
        <dbReference type="PROSITE" id="PS50878"/>
    </source>
</evidence>
<organism evidence="19 20">
    <name type="scientific">Acer saccharum</name>
    <name type="common">Sugar maple</name>
    <dbReference type="NCBI Taxonomy" id="4024"/>
    <lineage>
        <taxon>Eukaryota</taxon>
        <taxon>Viridiplantae</taxon>
        <taxon>Streptophyta</taxon>
        <taxon>Embryophyta</taxon>
        <taxon>Tracheophyta</taxon>
        <taxon>Spermatophyta</taxon>
        <taxon>Magnoliopsida</taxon>
        <taxon>eudicotyledons</taxon>
        <taxon>Gunneridae</taxon>
        <taxon>Pentapetalae</taxon>
        <taxon>rosids</taxon>
        <taxon>malvids</taxon>
        <taxon>Sapindales</taxon>
        <taxon>Sapindaceae</taxon>
        <taxon>Hippocastanoideae</taxon>
        <taxon>Acereae</taxon>
        <taxon>Acer</taxon>
    </lineage>
</organism>
<feature type="domain" description="Reverse transcriptase" evidence="17">
    <location>
        <begin position="87"/>
        <end position="266"/>
    </location>
</feature>
<evidence type="ECO:0000256" key="14">
    <source>
        <dbReference type="ARBA" id="ARBA00023172"/>
    </source>
</evidence>
<dbReference type="InterPro" id="IPR000477">
    <property type="entry name" value="RT_dom"/>
</dbReference>
<keyword evidence="8" id="KW-0378">Hydrolase</keyword>
<dbReference type="InterPro" id="IPR016197">
    <property type="entry name" value="Chromo-like_dom_sf"/>
</dbReference>
<keyword evidence="4" id="KW-0540">Nuclease</keyword>
<dbReference type="GO" id="GO:0003964">
    <property type="term" value="F:RNA-directed DNA polymerase activity"/>
    <property type="evidence" value="ECO:0007669"/>
    <property type="project" value="UniProtKB-KW"/>
</dbReference>
<evidence type="ECO:0000256" key="10">
    <source>
        <dbReference type="ARBA" id="ARBA00022908"/>
    </source>
</evidence>
<dbReference type="GO" id="GO:0003887">
    <property type="term" value="F:DNA-directed DNA polymerase activity"/>
    <property type="evidence" value="ECO:0007669"/>
    <property type="project" value="UniProtKB-KW"/>
</dbReference>
<dbReference type="InterPro" id="IPR036397">
    <property type="entry name" value="RNaseH_sf"/>
</dbReference>
<dbReference type="FunFam" id="3.30.70.270:FF:000020">
    <property type="entry name" value="Transposon Tf2-6 polyprotein-like Protein"/>
    <property type="match status" value="1"/>
</dbReference>
<evidence type="ECO:0000256" key="5">
    <source>
        <dbReference type="ARBA" id="ARBA00022723"/>
    </source>
</evidence>
<dbReference type="CDD" id="cd09274">
    <property type="entry name" value="RNase_HI_RT_Ty3"/>
    <property type="match status" value="1"/>
</dbReference>
<keyword evidence="2" id="KW-0808">Transferase</keyword>
<dbReference type="GO" id="GO:0004519">
    <property type="term" value="F:endonuclease activity"/>
    <property type="evidence" value="ECO:0007669"/>
    <property type="project" value="UniProtKB-KW"/>
</dbReference>
<dbReference type="PROSITE" id="PS50013">
    <property type="entry name" value="CHROMO_2"/>
    <property type="match status" value="1"/>
</dbReference>
<dbReference type="GO" id="GO:0003677">
    <property type="term" value="F:DNA binding"/>
    <property type="evidence" value="ECO:0007669"/>
    <property type="project" value="UniProtKB-KW"/>
</dbReference>
<evidence type="ECO:0000256" key="9">
    <source>
        <dbReference type="ARBA" id="ARBA00022842"/>
    </source>
</evidence>
<dbReference type="Pfam" id="PF17921">
    <property type="entry name" value="Integrase_H2C2"/>
    <property type="match status" value="1"/>
</dbReference>
<dbReference type="FunFam" id="1.10.340.70:FF:000001">
    <property type="entry name" value="Retrovirus-related Pol polyprotein from transposon gypsy-like Protein"/>
    <property type="match status" value="1"/>
</dbReference>
<dbReference type="Gene3D" id="1.10.340.70">
    <property type="match status" value="1"/>
</dbReference>